<dbReference type="GO" id="GO:0016887">
    <property type="term" value="F:ATP hydrolysis activity"/>
    <property type="evidence" value="ECO:0007669"/>
    <property type="project" value="InterPro"/>
</dbReference>
<keyword evidence="3 5" id="KW-0067">ATP-binding</keyword>
<dbReference type="GO" id="GO:0005524">
    <property type="term" value="F:ATP binding"/>
    <property type="evidence" value="ECO:0007669"/>
    <property type="project" value="UniProtKB-KW"/>
</dbReference>
<dbReference type="SMART" id="SM00382">
    <property type="entry name" value="AAA"/>
    <property type="match status" value="1"/>
</dbReference>
<dbReference type="Pfam" id="PF00004">
    <property type="entry name" value="AAA"/>
    <property type="match status" value="1"/>
</dbReference>
<dbReference type="InterPro" id="IPR003959">
    <property type="entry name" value="ATPase_AAA_core"/>
</dbReference>
<dbReference type="CDD" id="cd19481">
    <property type="entry name" value="RecA-like_protease"/>
    <property type="match status" value="1"/>
</dbReference>
<dbReference type="OrthoDB" id="7438987at2"/>
<evidence type="ECO:0000259" key="4">
    <source>
        <dbReference type="SMART" id="SM00382"/>
    </source>
</evidence>
<dbReference type="EMBL" id="VBSN01000038">
    <property type="protein sequence ID" value="KAA6439397.1"/>
    <property type="molecule type" value="Genomic_DNA"/>
</dbReference>
<evidence type="ECO:0000256" key="3">
    <source>
        <dbReference type="ARBA" id="ARBA00022840"/>
    </source>
</evidence>
<dbReference type="InterPro" id="IPR003593">
    <property type="entry name" value="AAA+_ATPase"/>
</dbReference>
<feature type="domain" description="AAA+ ATPase" evidence="4">
    <location>
        <begin position="234"/>
        <end position="366"/>
    </location>
</feature>
<dbReference type="InterPro" id="IPR050221">
    <property type="entry name" value="26S_Proteasome_ATPase"/>
</dbReference>
<comment type="similarity">
    <text evidence="1">Belongs to the AAA ATPase family.</text>
</comment>
<evidence type="ECO:0000256" key="1">
    <source>
        <dbReference type="ARBA" id="ARBA00006914"/>
    </source>
</evidence>
<accession>A0A5M8QT14</accession>
<dbReference type="SUPFAM" id="SSF52540">
    <property type="entry name" value="P-loop containing nucleoside triphosphate hydrolases"/>
    <property type="match status" value="1"/>
</dbReference>
<dbReference type="RefSeq" id="WP_139012647.1">
    <property type="nucleotide sequence ID" value="NZ_VBSN01000038.1"/>
</dbReference>
<organism evidence="5 6">
    <name type="scientific">Dyadobacter flavalbus</name>
    <dbReference type="NCBI Taxonomy" id="2579942"/>
    <lineage>
        <taxon>Bacteria</taxon>
        <taxon>Pseudomonadati</taxon>
        <taxon>Bacteroidota</taxon>
        <taxon>Cytophagia</taxon>
        <taxon>Cytophagales</taxon>
        <taxon>Spirosomataceae</taxon>
        <taxon>Dyadobacter</taxon>
    </lineage>
</organism>
<name>A0A5M8QT14_9BACT</name>
<keyword evidence="6" id="KW-1185">Reference proteome</keyword>
<dbReference type="Proteomes" id="UP000323994">
    <property type="component" value="Unassembled WGS sequence"/>
</dbReference>
<evidence type="ECO:0000256" key="2">
    <source>
        <dbReference type="ARBA" id="ARBA00022741"/>
    </source>
</evidence>
<gene>
    <name evidence="5" type="ORF">FEM33_14145</name>
</gene>
<dbReference type="PANTHER" id="PTHR23073">
    <property type="entry name" value="26S PROTEASOME REGULATORY SUBUNIT"/>
    <property type="match status" value="1"/>
</dbReference>
<dbReference type="AlphaFoldDB" id="A0A5M8QT14"/>
<dbReference type="InterPro" id="IPR027417">
    <property type="entry name" value="P-loop_NTPase"/>
</dbReference>
<keyword evidence="2" id="KW-0547">Nucleotide-binding</keyword>
<evidence type="ECO:0000313" key="6">
    <source>
        <dbReference type="Proteomes" id="UP000323994"/>
    </source>
</evidence>
<protein>
    <submittedName>
        <fullName evidence="5">ATP-binding protein</fullName>
    </submittedName>
</protein>
<evidence type="ECO:0000313" key="5">
    <source>
        <dbReference type="EMBL" id="KAA6439397.1"/>
    </source>
</evidence>
<reference evidence="5 6" key="1">
    <citation type="submission" date="2019-05" db="EMBL/GenBank/DDBJ databases">
        <authorList>
            <person name="Qu J.-H."/>
        </authorList>
    </citation>
    <scope>NUCLEOTIDE SEQUENCE [LARGE SCALE GENOMIC DNA]</scope>
    <source>
        <strain evidence="5 6">NS28</strain>
    </source>
</reference>
<sequence>MTHYLSTLLDDYLKPVILTRLGIHFKQKTDFKSIEKIPFPDFSGLKEPFALFLENRELSFDEIICLLIALVPHLKPDFFDNAIHAFFDQPTDFSLIGGVRGKQFRGFIPTGETVLFILAGDHLEKRLGIQQLFGEDHFFARKRILWLEDAPAGEPAMSGKIIMAPEYTDSLTTGKISRPRFGIHFPARLIETEREWKDLVLNEHTMQQLGDLQNWVLHGNTLLKDWNMKHMIKPGYRVLFYGSPGTGKTLAATLLGKYTGKDVYKIDLSTVVSKFIGETEKNLSNLFTTAESHEWILFFDEADALFGKRTGVRDAHDKYANQEVSYLLQRVETYPGLVILASNFRDNMDEAFIRRFQSVIYFPKPHSDERLKIWQNALPSQLTLDKSVTLKNIAAQYELTGSNIINIVQQVCLKALAAKQTSISHALITESIRKELAKEGKML</sequence>
<dbReference type="Gene3D" id="3.40.50.300">
    <property type="entry name" value="P-loop containing nucleotide triphosphate hydrolases"/>
    <property type="match status" value="1"/>
</dbReference>
<comment type="caution">
    <text evidence="5">The sequence shown here is derived from an EMBL/GenBank/DDBJ whole genome shotgun (WGS) entry which is preliminary data.</text>
</comment>
<proteinExistence type="inferred from homology"/>